<gene>
    <name evidence="1" type="ORF">Afil01_46320</name>
</gene>
<dbReference type="AlphaFoldDB" id="A0A9W6SMV4"/>
<organism evidence="1 2">
    <name type="scientific">Actinorhabdospora filicis</name>
    <dbReference type="NCBI Taxonomy" id="1785913"/>
    <lineage>
        <taxon>Bacteria</taxon>
        <taxon>Bacillati</taxon>
        <taxon>Actinomycetota</taxon>
        <taxon>Actinomycetes</taxon>
        <taxon>Micromonosporales</taxon>
        <taxon>Micromonosporaceae</taxon>
        <taxon>Actinorhabdospora</taxon>
    </lineage>
</organism>
<protein>
    <submittedName>
        <fullName evidence="1">Uncharacterized protein</fullName>
    </submittedName>
</protein>
<sequence>MLDHDRTCILMRTSVRQMYYGGREKAPAGGGGLVERCYGTRRYAPSLAEVAMDA</sequence>
<evidence type="ECO:0000313" key="2">
    <source>
        <dbReference type="Proteomes" id="UP001165079"/>
    </source>
</evidence>
<dbReference type="EMBL" id="BSTX01000003">
    <property type="protein sequence ID" value="GLZ79825.1"/>
    <property type="molecule type" value="Genomic_DNA"/>
</dbReference>
<name>A0A9W6SMV4_9ACTN</name>
<accession>A0A9W6SMV4</accession>
<evidence type="ECO:0000313" key="1">
    <source>
        <dbReference type="EMBL" id="GLZ79825.1"/>
    </source>
</evidence>
<keyword evidence="2" id="KW-1185">Reference proteome</keyword>
<dbReference type="Proteomes" id="UP001165079">
    <property type="component" value="Unassembled WGS sequence"/>
</dbReference>
<reference evidence="1" key="1">
    <citation type="submission" date="2023-03" db="EMBL/GenBank/DDBJ databases">
        <title>Actinorhabdospora filicis NBRC 111898.</title>
        <authorList>
            <person name="Ichikawa N."/>
            <person name="Sato H."/>
            <person name="Tonouchi N."/>
        </authorList>
    </citation>
    <scope>NUCLEOTIDE SEQUENCE</scope>
    <source>
        <strain evidence="1">NBRC 111898</strain>
    </source>
</reference>
<comment type="caution">
    <text evidence="1">The sequence shown here is derived from an EMBL/GenBank/DDBJ whole genome shotgun (WGS) entry which is preliminary data.</text>
</comment>
<proteinExistence type="predicted"/>